<dbReference type="Proteomes" id="UP000324022">
    <property type="component" value="Unassembled WGS sequence"/>
</dbReference>
<feature type="region of interest" description="Disordered" evidence="1">
    <location>
        <begin position="466"/>
        <end position="501"/>
    </location>
</feature>
<gene>
    <name evidence="2" type="ORF">UTRI_02242</name>
</gene>
<evidence type="ECO:0000313" key="3">
    <source>
        <dbReference type="Proteomes" id="UP000324022"/>
    </source>
</evidence>
<dbReference type="OrthoDB" id="3228141at2759"/>
<sequence length="501" mass="57486">MVRTSKRVELLNSIESMLELAVASHIEQQQDTGSVEDPWVWQDDLFSDGDDNDVDDSIMHQLLNTYMQAASQRYTAPRGRKRRRQDHLVDLLDEYQHTDRKLFRGLVRMTPTAFEDLVTRLHQTRAFNAGQLERSEVREQVAVALYRFGRSGNGAGFRDIALHCGCSQGSVNNWTQRTIEALLEITPEVLTFATEDERSRSARWVSNHVDVPEWSRGWLVADGTHIPLAWKPALYHVDYFSYKHMYSCNIALVMLPHSLCIVESIVGHPGTSQDSHVWTSGSQILAKPRLHLDDVGPFTNKAADQSRDLSYFNRWLSRIRLLKGYQGNMYRDEDHCTASKAIQACIVAHTFASRYDKPDDVADYLLEDYSESNVNEVLSDLQRYEQATEPARRTRRDNQAQYEADLAAATEGMSDTQRTRFRVDQARDLREEMLRALFNHHRREPEDTSVLSRRYERTIAAYNAMMERQTGSRARSTATSRSQTGRSQSTQNTNNVASRAQ</sequence>
<evidence type="ECO:0000313" key="2">
    <source>
        <dbReference type="EMBL" id="SPO23563.1"/>
    </source>
</evidence>
<evidence type="ECO:0008006" key="4">
    <source>
        <dbReference type="Google" id="ProtNLM"/>
    </source>
</evidence>
<name>A0A5C3DYQ2_9BASI</name>
<reference evidence="2 3" key="1">
    <citation type="submission" date="2018-03" db="EMBL/GenBank/DDBJ databases">
        <authorList>
            <person name="Guldener U."/>
        </authorList>
    </citation>
    <scope>NUCLEOTIDE SEQUENCE [LARGE SCALE GENOMIC DNA]</scope>
    <source>
        <strain evidence="2 3">NBRC100155</strain>
    </source>
</reference>
<dbReference type="EMBL" id="OOIN01000005">
    <property type="protein sequence ID" value="SPO23563.1"/>
    <property type="molecule type" value="Genomic_DNA"/>
</dbReference>
<feature type="compositionally biased region" description="Low complexity" evidence="1">
    <location>
        <begin position="468"/>
        <end position="494"/>
    </location>
</feature>
<proteinExistence type="predicted"/>
<evidence type="ECO:0000256" key="1">
    <source>
        <dbReference type="SAM" id="MobiDB-lite"/>
    </source>
</evidence>
<keyword evidence="3" id="KW-1185">Reference proteome</keyword>
<organism evidence="2 3">
    <name type="scientific">Ustilago trichophora</name>
    <dbReference type="NCBI Taxonomy" id="86804"/>
    <lineage>
        <taxon>Eukaryota</taxon>
        <taxon>Fungi</taxon>
        <taxon>Dikarya</taxon>
        <taxon>Basidiomycota</taxon>
        <taxon>Ustilaginomycotina</taxon>
        <taxon>Ustilaginomycetes</taxon>
        <taxon>Ustilaginales</taxon>
        <taxon>Ustilaginaceae</taxon>
        <taxon>Ustilago</taxon>
    </lineage>
</organism>
<dbReference type="AlphaFoldDB" id="A0A5C3DYQ2"/>
<accession>A0A5C3DYQ2</accession>
<protein>
    <recommendedName>
        <fullName evidence="4">DDE Tnp4 domain-containing protein</fullName>
    </recommendedName>
</protein>